<dbReference type="AlphaFoldDB" id="A0A937K5T1"/>
<name>A0A937K5T1_9CLOT</name>
<proteinExistence type="predicted"/>
<protein>
    <submittedName>
        <fullName evidence="1">Uncharacterized protein</fullName>
    </submittedName>
</protein>
<comment type="caution">
    <text evidence="1">The sequence shown here is derived from an EMBL/GenBank/DDBJ whole genome shotgun (WGS) entry which is preliminary data.</text>
</comment>
<sequence length="58" mass="6815">MTNIIGTVKFKLNKQWKYSSSVMKSAILDFYGRSASIFRISTNYFIYNLDSKKYLFVS</sequence>
<dbReference type="EMBL" id="JAESWA010000024">
    <property type="protein sequence ID" value="MBL4933404.1"/>
    <property type="molecule type" value="Genomic_DNA"/>
</dbReference>
<evidence type="ECO:0000313" key="1">
    <source>
        <dbReference type="EMBL" id="MBL4933404.1"/>
    </source>
</evidence>
<keyword evidence="2" id="KW-1185">Reference proteome</keyword>
<reference evidence="1" key="1">
    <citation type="submission" date="2021-01" db="EMBL/GenBank/DDBJ databases">
        <title>Genome public.</title>
        <authorList>
            <person name="Liu C."/>
            <person name="Sun Q."/>
        </authorList>
    </citation>
    <scope>NUCLEOTIDE SEQUENCE</scope>
    <source>
        <strain evidence="1">YIM B02565</strain>
    </source>
</reference>
<dbReference type="Proteomes" id="UP000623681">
    <property type="component" value="Unassembled WGS sequence"/>
</dbReference>
<dbReference type="RefSeq" id="WP_202768842.1">
    <property type="nucleotide sequence ID" value="NZ_JAESWA010000024.1"/>
</dbReference>
<gene>
    <name evidence="1" type="ORF">JK634_16535</name>
</gene>
<organism evidence="1 2">
    <name type="scientific">Clostridium paridis</name>
    <dbReference type="NCBI Taxonomy" id="2803863"/>
    <lineage>
        <taxon>Bacteria</taxon>
        <taxon>Bacillati</taxon>
        <taxon>Bacillota</taxon>
        <taxon>Clostridia</taxon>
        <taxon>Eubacteriales</taxon>
        <taxon>Clostridiaceae</taxon>
        <taxon>Clostridium</taxon>
    </lineage>
</organism>
<accession>A0A937K5T1</accession>
<evidence type="ECO:0000313" key="2">
    <source>
        <dbReference type="Proteomes" id="UP000623681"/>
    </source>
</evidence>